<dbReference type="GeneID" id="19334448"/>
<accession>M3AI78</accession>
<dbReference type="AlphaFoldDB" id="M3AI78"/>
<protein>
    <submittedName>
        <fullName evidence="1">Uncharacterized protein</fullName>
    </submittedName>
</protein>
<dbReference type="EMBL" id="KB446573">
    <property type="protein sequence ID" value="EME76913.1"/>
    <property type="molecule type" value="Genomic_DNA"/>
</dbReference>
<dbReference type="VEuPathDB" id="FungiDB:MYCFIDRAFT_180571"/>
<dbReference type="KEGG" id="pfj:MYCFIDRAFT_180571"/>
<dbReference type="RefSeq" id="XP_007932549.1">
    <property type="nucleotide sequence ID" value="XM_007934358.1"/>
</dbReference>
<dbReference type="HOGENOM" id="CLU_1300186_0_0_1"/>
<reference evidence="1 2" key="1">
    <citation type="journal article" date="2012" name="PLoS Pathog.">
        <title>Diverse lifestyles and strategies of plant pathogenesis encoded in the genomes of eighteen Dothideomycetes fungi.</title>
        <authorList>
            <person name="Ohm R.A."/>
            <person name="Feau N."/>
            <person name="Henrissat B."/>
            <person name="Schoch C.L."/>
            <person name="Horwitz B.A."/>
            <person name="Barry K.W."/>
            <person name="Condon B.J."/>
            <person name="Copeland A.C."/>
            <person name="Dhillon B."/>
            <person name="Glaser F."/>
            <person name="Hesse C.N."/>
            <person name="Kosti I."/>
            <person name="LaButti K."/>
            <person name="Lindquist E.A."/>
            <person name="Lucas S."/>
            <person name="Salamov A.A."/>
            <person name="Bradshaw R.E."/>
            <person name="Ciuffetti L."/>
            <person name="Hamelin R.C."/>
            <person name="Kema G.H.J."/>
            <person name="Lawrence C."/>
            <person name="Scott J.A."/>
            <person name="Spatafora J.W."/>
            <person name="Turgeon B.G."/>
            <person name="de Wit P.J.G.M."/>
            <person name="Zhong S."/>
            <person name="Goodwin S.B."/>
            <person name="Grigoriev I.V."/>
        </authorList>
    </citation>
    <scope>NUCLEOTIDE SEQUENCE [LARGE SCALE GENOMIC DNA]</scope>
    <source>
        <strain evidence="1 2">CIRAD86</strain>
    </source>
</reference>
<sequence length="212" mass="23054">MRGLEVPETSICIKEVAQLMTLISGWPGADSMGRILHKGTKHVHQANKSLSAVSRRCALRFLALVKNSAVGAYVQAPLYRTSPNMAARCISTTSTEVVKRSKVKAQSQKQYTVLHDINAYHAMQTPAFTCSSRQIMAYVIAGLIRSFENSALQRLFHPDSFGALLGLSTCKCFCNDLTLLLGDFERALLGEADSLLADAGRPVYMGILGSLS</sequence>
<proteinExistence type="predicted"/>
<name>M3AI78_PSEFD</name>
<evidence type="ECO:0000313" key="1">
    <source>
        <dbReference type="EMBL" id="EME76913.1"/>
    </source>
</evidence>
<keyword evidence="2" id="KW-1185">Reference proteome</keyword>
<evidence type="ECO:0000313" key="2">
    <source>
        <dbReference type="Proteomes" id="UP000016932"/>
    </source>
</evidence>
<dbReference type="Proteomes" id="UP000016932">
    <property type="component" value="Unassembled WGS sequence"/>
</dbReference>
<gene>
    <name evidence="1" type="ORF">MYCFIDRAFT_180571</name>
</gene>
<organism evidence="1 2">
    <name type="scientific">Pseudocercospora fijiensis (strain CIRAD86)</name>
    <name type="common">Black leaf streak disease fungus</name>
    <name type="synonym">Mycosphaerella fijiensis</name>
    <dbReference type="NCBI Taxonomy" id="383855"/>
    <lineage>
        <taxon>Eukaryota</taxon>
        <taxon>Fungi</taxon>
        <taxon>Dikarya</taxon>
        <taxon>Ascomycota</taxon>
        <taxon>Pezizomycotina</taxon>
        <taxon>Dothideomycetes</taxon>
        <taxon>Dothideomycetidae</taxon>
        <taxon>Mycosphaerellales</taxon>
        <taxon>Mycosphaerellaceae</taxon>
        <taxon>Pseudocercospora</taxon>
    </lineage>
</organism>